<evidence type="ECO:0000256" key="2">
    <source>
        <dbReference type="ARBA" id="ARBA00023239"/>
    </source>
</evidence>
<comment type="catalytic activity">
    <reaction evidence="3">
        <text>5-enolpyruvoyl-6-hydroxy-2-succinyl-cyclohex-3-ene-1-carboxylate = (1R,6R)-6-hydroxy-2-succinyl-cyclohexa-2,4-diene-1-carboxylate + pyruvate</text>
        <dbReference type="Rhea" id="RHEA:25597"/>
        <dbReference type="ChEBI" id="CHEBI:15361"/>
        <dbReference type="ChEBI" id="CHEBI:58689"/>
        <dbReference type="ChEBI" id="CHEBI:58818"/>
        <dbReference type="EC" id="4.2.99.20"/>
    </reaction>
</comment>
<dbReference type="Gene3D" id="3.40.50.1820">
    <property type="entry name" value="alpha/beta hydrolase"/>
    <property type="match status" value="1"/>
</dbReference>
<organism evidence="6 8">
    <name type="scientific">Salinicoccus halodurans</name>
    <dbReference type="NCBI Taxonomy" id="407035"/>
    <lineage>
        <taxon>Bacteria</taxon>
        <taxon>Bacillati</taxon>
        <taxon>Bacillota</taxon>
        <taxon>Bacilli</taxon>
        <taxon>Bacillales</taxon>
        <taxon>Staphylococcaceae</taxon>
        <taxon>Salinicoccus</taxon>
    </lineage>
</organism>
<dbReference type="AlphaFoldDB" id="A0A0F7HKD4"/>
<dbReference type="PANTHER" id="PTHR42916">
    <property type="entry name" value="2-SUCCINYL-5-ENOLPYRUVYL-6-HYDROXY-3-CYCLOHEXENE-1-CARBOXYLATE SYNTHASE"/>
    <property type="match status" value="1"/>
</dbReference>
<comment type="pathway">
    <text evidence="3">Quinol/quinone metabolism; menaquinone biosynthesis.</text>
</comment>
<dbReference type="InterPro" id="IPR022485">
    <property type="entry name" value="SHCHC_synthase_MenH"/>
</dbReference>
<sequence>MEFNYNFDNTGNDETVLLLHGFLSDMTSMEVVARHLRGHFNILSVDLPGFGKTPGRGEYTMEDISRSLAGLVESLRLKPVHVIGYSMGGRVAVSFLVNHPDMVQSAVLESTSPGISDPAERRKRFQLDCERAERMSSDYVSFINEWEQMGLFSTQNSMDKKLQESQRKNRLAQNPEGAANSLVRYGSGIQKSYWESLSSIVTPVLLIAGEKDGKFVSINREMEKLLQNTQFEIVPETGHNIHMEAADKFGIIILEFLIGG</sequence>
<comment type="pathway">
    <text evidence="3">Quinol/quinone metabolism; 1,4-dihydroxy-2-naphthoate biosynthesis; 1,4-dihydroxy-2-naphthoate from chorismate: step 3/7.</text>
</comment>
<comment type="similarity">
    <text evidence="3">Belongs to the AB hydrolase superfamily. MenH family.</text>
</comment>
<dbReference type="PANTHER" id="PTHR42916:SF1">
    <property type="entry name" value="PROTEIN PHYLLO, CHLOROPLASTIC"/>
    <property type="match status" value="1"/>
</dbReference>
<evidence type="ECO:0000313" key="7">
    <source>
        <dbReference type="Proteomes" id="UP000034029"/>
    </source>
</evidence>
<dbReference type="EMBL" id="CP011366">
    <property type="protein sequence ID" value="AKG74339.1"/>
    <property type="molecule type" value="Genomic_DNA"/>
</dbReference>
<proteinExistence type="inferred from homology"/>
<dbReference type="Proteomes" id="UP000183090">
    <property type="component" value="Unassembled WGS sequence"/>
</dbReference>
<reference evidence="5 7" key="1">
    <citation type="journal article" date="2015" name="Int. J. Syst. Evol. Microbiol.">
        <title>Complete genome sequence of Salinicoccus halodurans H3B36, isolated from the Qaidam Basin in China.</title>
        <authorList>
            <person name="Jiang K."/>
            <person name="Xue Y."/>
            <person name="Ma Y."/>
        </authorList>
    </citation>
    <scope>NUCLEOTIDE SEQUENCE [LARGE SCALE GENOMIC DNA]</scope>
    <source>
        <strain evidence="5 7">H3B36</strain>
    </source>
</reference>
<keyword evidence="7" id="KW-1185">Reference proteome</keyword>
<evidence type="ECO:0000313" key="5">
    <source>
        <dbReference type="EMBL" id="AKG74339.1"/>
    </source>
</evidence>
<reference evidence="7" key="2">
    <citation type="submission" date="2015-04" db="EMBL/GenBank/DDBJ databases">
        <title>Complete genome sequence of Salinicoccus halodurans strain H3B36, isolated from the Qaidam basin of China.</title>
        <authorList>
            <person name="Ma Y."/>
            <person name="Jiang K."/>
            <person name="Xue Y."/>
        </authorList>
    </citation>
    <scope>NUCLEOTIDE SEQUENCE [LARGE SCALE GENOMIC DNA]</scope>
    <source>
        <strain evidence="7">H3B36</strain>
    </source>
</reference>
<dbReference type="PRINTS" id="PR00111">
    <property type="entry name" value="ABHYDROLASE"/>
</dbReference>
<dbReference type="Proteomes" id="UP000034029">
    <property type="component" value="Chromosome"/>
</dbReference>
<feature type="domain" description="AB hydrolase-1" evidence="4">
    <location>
        <begin position="15"/>
        <end position="245"/>
    </location>
</feature>
<dbReference type="GO" id="GO:0070205">
    <property type="term" value="F:2-succinyl-6-hydroxy-2,4-cyclohexadiene-1-carboxylate synthase activity"/>
    <property type="evidence" value="ECO:0007669"/>
    <property type="project" value="UniProtKB-UniRule"/>
</dbReference>
<dbReference type="NCBIfam" id="TIGR03695">
    <property type="entry name" value="menH_SHCHC"/>
    <property type="match status" value="1"/>
</dbReference>
<dbReference type="InterPro" id="IPR029058">
    <property type="entry name" value="AB_hydrolase_fold"/>
</dbReference>
<accession>A0A0F7HKD4</accession>
<dbReference type="KEGG" id="shv:AAT16_08895"/>
<keyword evidence="1 3" id="KW-0474">Menaquinone biosynthesis</keyword>
<name>A0A0F7HKD4_9STAP</name>
<evidence type="ECO:0000313" key="6">
    <source>
        <dbReference type="EMBL" id="SFK94726.1"/>
    </source>
</evidence>
<dbReference type="SUPFAM" id="SSF53474">
    <property type="entry name" value="alpha/beta-Hydrolases"/>
    <property type="match status" value="1"/>
</dbReference>
<dbReference type="Pfam" id="PF00561">
    <property type="entry name" value="Abhydrolase_1"/>
    <property type="match status" value="1"/>
</dbReference>
<gene>
    <name evidence="3" type="primary">menH</name>
    <name evidence="5" type="ORF">AAT16_08895</name>
    <name evidence="6" type="ORF">SAMN05216235_2676</name>
</gene>
<evidence type="ECO:0000256" key="1">
    <source>
        <dbReference type="ARBA" id="ARBA00022428"/>
    </source>
</evidence>
<dbReference type="GO" id="GO:0009234">
    <property type="term" value="P:menaquinone biosynthetic process"/>
    <property type="evidence" value="ECO:0007669"/>
    <property type="project" value="UniProtKB-UniRule"/>
</dbReference>
<evidence type="ECO:0000313" key="8">
    <source>
        <dbReference type="Proteomes" id="UP000183090"/>
    </source>
</evidence>
<dbReference type="InterPro" id="IPR000073">
    <property type="entry name" value="AB_hydrolase_1"/>
</dbReference>
<dbReference type="RefSeq" id="WP_046790521.1">
    <property type="nucleotide sequence ID" value="NZ_CP011366.1"/>
</dbReference>
<dbReference type="OrthoDB" id="9808398at2"/>
<dbReference type="HAMAP" id="MF_01660">
    <property type="entry name" value="MenH"/>
    <property type="match status" value="1"/>
</dbReference>
<dbReference type="EC" id="4.2.99.20" evidence="3"/>
<evidence type="ECO:0000259" key="4">
    <source>
        <dbReference type="Pfam" id="PF00561"/>
    </source>
</evidence>
<comment type="subunit">
    <text evidence="3">Monomer.</text>
</comment>
<keyword evidence="2 3" id="KW-0456">Lyase</keyword>
<comment type="function">
    <text evidence="3">Catalyzes a proton abstraction reaction that results in 2,5-elimination of pyruvate from 2-succinyl-5-enolpyruvyl-6-hydroxy-3-cyclohexene-1-carboxylate (SEPHCHC) and the formation of 2-succinyl-6-hydroxy-2,4-cyclohexadiene-1-carboxylate (SHCHC).</text>
</comment>
<protein>
    <recommendedName>
        <fullName evidence="3">Putative 2-succinyl-6-hydroxy-2,4-cyclohexadiene-1-carboxylate synthase</fullName>
        <shortName evidence="3">SHCHC synthase</shortName>
        <ecNumber evidence="3">4.2.99.20</ecNumber>
    </recommendedName>
</protein>
<reference evidence="6 8" key="3">
    <citation type="submission" date="2016-10" db="EMBL/GenBank/DDBJ databases">
        <authorList>
            <person name="Varghese N."/>
            <person name="Submissions S."/>
        </authorList>
    </citation>
    <scope>NUCLEOTIDE SEQUENCE [LARGE SCALE GENOMIC DNA]</scope>
    <source>
        <strain evidence="6 8">CGMCC 1.6501</strain>
    </source>
</reference>
<dbReference type="EMBL" id="FOTB01000006">
    <property type="protein sequence ID" value="SFK94726.1"/>
    <property type="molecule type" value="Genomic_DNA"/>
</dbReference>
<evidence type="ECO:0000256" key="3">
    <source>
        <dbReference type="HAMAP-Rule" id="MF_01660"/>
    </source>
</evidence>